<evidence type="ECO:0000313" key="2">
    <source>
        <dbReference type="Proteomes" id="UP000237271"/>
    </source>
</evidence>
<accession>A0A2P4Y7C2</accession>
<dbReference type="AlphaFoldDB" id="A0A2P4Y7C2"/>
<keyword evidence="2" id="KW-1185">Reference proteome</keyword>
<reference evidence="1 2" key="1">
    <citation type="journal article" date="2017" name="Genome Biol. Evol.">
        <title>Phytophthora megakarya and P. palmivora, closely related causal agents of cacao black pod rot, underwent increases in genome sizes and gene numbers by different mechanisms.</title>
        <authorList>
            <person name="Ali S.S."/>
            <person name="Shao J."/>
            <person name="Lary D.J."/>
            <person name="Kronmiller B."/>
            <person name="Shen D."/>
            <person name="Strem M.D."/>
            <person name="Amoako-Attah I."/>
            <person name="Akrofi A.Y."/>
            <person name="Begoude B.A."/>
            <person name="Ten Hoopen G.M."/>
            <person name="Coulibaly K."/>
            <person name="Kebe B.I."/>
            <person name="Melnick R.L."/>
            <person name="Guiltinan M.J."/>
            <person name="Tyler B.M."/>
            <person name="Meinhardt L.W."/>
            <person name="Bailey B.A."/>
        </authorList>
    </citation>
    <scope>NUCLEOTIDE SEQUENCE [LARGE SCALE GENOMIC DNA]</scope>
    <source>
        <strain evidence="2">sbr112.9</strain>
    </source>
</reference>
<name>A0A2P4Y7C2_9STRA</name>
<dbReference type="Proteomes" id="UP000237271">
    <property type="component" value="Unassembled WGS sequence"/>
</dbReference>
<gene>
    <name evidence="1" type="ORF">PHPALM_9427</name>
</gene>
<dbReference type="EMBL" id="NCKW01005036">
    <property type="protein sequence ID" value="POM73706.1"/>
    <property type="molecule type" value="Genomic_DNA"/>
</dbReference>
<dbReference type="Gene3D" id="3.90.1150.160">
    <property type="match status" value="1"/>
</dbReference>
<comment type="caution">
    <text evidence="1">The sequence shown here is derived from an EMBL/GenBank/DDBJ whole genome shotgun (WGS) entry which is preliminary data.</text>
</comment>
<proteinExistence type="predicted"/>
<protein>
    <submittedName>
        <fullName evidence="1">Glutamate decarboxylase</fullName>
    </submittedName>
</protein>
<sequence>MRVVVKQNFSSHMANMLVQDILKAIEALEQHHILVDTALSSPKAQKKSFKDVVHALQANLKHQKSGLTTHELKKEFREVHRREKLLISIGDQFFVSQNGKYMDFAG</sequence>
<evidence type="ECO:0000313" key="1">
    <source>
        <dbReference type="EMBL" id="POM73706.1"/>
    </source>
</evidence>
<organism evidence="1 2">
    <name type="scientific">Phytophthora palmivora</name>
    <dbReference type="NCBI Taxonomy" id="4796"/>
    <lineage>
        <taxon>Eukaryota</taxon>
        <taxon>Sar</taxon>
        <taxon>Stramenopiles</taxon>
        <taxon>Oomycota</taxon>
        <taxon>Peronosporomycetes</taxon>
        <taxon>Peronosporales</taxon>
        <taxon>Peronosporaceae</taxon>
        <taxon>Phytophthora</taxon>
    </lineage>
</organism>